<proteinExistence type="predicted"/>
<name>A0A8H7CLY6_9AGAR</name>
<dbReference type="AlphaFoldDB" id="A0A8H7CLY6"/>
<protein>
    <submittedName>
        <fullName evidence="1">Uncharacterized protein</fullName>
    </submittedName>
</protein>
<comment type="caution">
    <text evidence="1">The sequence shown here is derived from an EMBL/GenBank/DDBJ whole genome shotgun (WGS) entry which is preliminary data.</text>
</comment>
<dbReference type="OrthoDB" id="2506317at2759"/>
<organism evidence="1 2">
    <name type="scientific">Mycena venus</name>
    <dbReference type="NCBI Taxonomy" id="2733690"/>
    <lineage>
        <taxon>Eukaryota</taxon>
        <taxon>Fungi</taxon>
        <taxon>Dikarya</taxon>
        <taxon>Basidiomycota</taxon>
        <taxon>Agaricomycotina</taxon>
        <taxon>Agaricomycetes</taxon>
        <taxon>Agaricomycetidae</taxon>
        <taxon>Agaricales</taxon>
        <taxon>Marasmiineae</taxon>
        <taxon>Mycenaceae</taxon>
        <taxon>Mycena</taxon>
    </lineage>
</organism>
<dbReference type="Proteomes" id="UP000620124">
    <property type="component" value="Unassembled WGS sequence"/>
</dbReference>
<evidence type="ECO:0000313" key="2">
    <source>
        <dbReference type="Proteomes" id="UP000620124"/>
    </source>
</evidence>
<dbReference type="EMBL" id="JACAZI010000019">
    <property type="protein sequence ID" value="KAF7340213.1"/>
    <property type="molecule type" value="Genomic_DNA"/>
</dbReference>
<sequence>MPDQTQYAPAARAPLIKSPSLRVPRPIVLPPDIHPLPDSVTPYFVYPFTLEPHVLTLESSRRTTLASHATRREEYLRSRADEKERRKRDALRRIAPGFEPEGHLLVPTKRSSVIATGPAISPQPPKSVMEDLVDQLAALDSASSGSPSAP</sequence>
<keyword evidence="2" id="KW-1185">Reference proteome</keyword>
<gene>
    <name evidence="1" type="ORF">MVEN_01939900</name>
</gene>
<reference evidence="1" key="1">
    <citation type="submission" date="2020-05" db="EMBL/GenBank/DDBJ databases">
        <title>Mycena genomes resolve the evolution of fungal bioluminescence.</title>
        <authorList>
            <person name="Tsai I.J."/>
        </authorList>
    </citation>
    <scope>NUCLEOTIDE SEQUENCE</scope>
    <source>
        <strain evidence="1">CCC161011</strain>
    </source>
</reference>
<evidence type="ECO:0000313" key="1">
    <source>
        <dbReference type="EMBL" id="KAF7340213.1"/>
    </source>
</evidence>
<accession>A0A8H7CLY6</accession>